<dbReference type="EMBL" id="JWZX01001498">
    <property type="protein sequence ID" value="KOO33523.1"/>
    <property type="molecule type" value="Genomic_DNA"/>
</dbReference>
<evidence type="ECO:0000256" key="2">
    <source>
        <dbReference type="SAM" id="Phobius"/>
    </source>
</evidence>
<feature type="compositionally biased region" description="Basic and acidic residues" evidence="1">
    <location>
        <begin position="304"/>
        <end position="324"/>
    </location>
</feature>
<keyword evidence="2" id="KW-0812">Transmembrane</keyword>
<evidence type="ECO:0000256" key="1">
    <source>
        <dbReference type="SAM" id="MobiDB-lite"/>
    </source>
</evidence>
<feature type="region of interest" description="Disordered" evidence="1">
    <location>
        <begin position="299"/>
        <end position="324"/>
    </location>
</feature>
<evidence type="ECO:0000313" key="3">
    <source>
        <dbReference type="EMBL" id="KOO33523.1"/>
    </source>
</evidence>
<name>A0A0M0K564_9EUKA</name>
<keyword evidence="2" id="KW-1133">Transmembrane helix</keyword>
<organism evidence="3 4">
    <name type="scientific">Chrysochromulina tobinii</name>
    <dbReference type="NCBI Taxonomy" id="1460289"/>
    <lineage>
        <taxon>Eukaryota</taxon>
        <taxon>Haptista</taxon>
        <taxon>Haptophyta</taxon>
        <taxon>Prymnesiophyceae</taxon>
        <taxon>Prymnesiales</taxon>
        <taxon>Chrysochromulinaceae</taxon>
        <taxon>Chrysochromulina</taxon>
    </lineage>
</organism>
<proteinExistence type="predicted"/>
<gene>
    <name evidence="3" type="ORF">Ctob_016441</name>
</gene>
<reference evidence="4" key="1">
    <citation type="journal article" date="2015" name="PLoS Genet.">
        <title>Genome Sequence and Transcriptome Analyses of Chrysochromulina tobin: Metabolic Tools for Enhanced Algal Fitness in the Prominent Order Prymnesiales (Haptophyceae).</title>
        <authorList>
            <person name="Hovde B.T."/>
            <person name="Deodato C.R."/>
            <person name="Hunsperger H.M."/>
            <person name="Ryken S.A."/>
            <person name="Yost W."/>
            <person name="Jha R.K."/>
            <person name="Patterson J."/>
            <person name="Monnat R.J. Jr."/>
            <person name="Barlow S.B."/>
            <person name="Starkenburg S.R."/>
            <person name="Cattolico R.A."/>
        </authorList>
    </citation>
    <scope>NUCLEOTIDE SEQUENCE</scope>
    <source>
        <strain evidence="4">CCMP291</strain>
    </source>
</reference>
<comment type="caution">
    <text evidence="3">The sequence shown here is derived from an EMBL/GenBank/DDBJ whole genome shotgun (WGS) entry which is preliminary data.</text>
</comment>
<accession>A0A0M0K564</accession>
<keyword evidence="2" id="KW-0472">Membrane</keyword>
<keyword evidence="4" id="KW-1185">Reference proteome</keyword>
<feature type="transmembrane region" description="Helical" evidence="2">
    <location>
        <begin position="203"/>
        <end position="226"/>
    </location>
</feature>
<protein>
    <submittedName>
        <fullName evidence="3">Uncharacterized protein</fullName>
    </submittedName>
</protein>
<dbReference type="AlphaFoldDB" id="A0A0M0K564"/>
<sequence>MIVLGSLPTARAVCMHCKDTIAPTHADAACPLVANIAANAQIFSAKTLGSAPTVTYSLTHELAAHFTRPVLDAIMGIACAPCQGAIVDLKATAYAAANAVVKAAMYGHCSFAEASAELAERLDGANQALEVDKIRGAMESLRLSAESVVYSSSGALAFIWAKVSNVPSKRDDPTFKLEVGKAKATSHTATLVRPKTEGEFYEMIHYFIIVIVALGMASATIVMKFFDDVVYGALRMKEPWKVAHELLMVYFREIDIDPQRAMQMGNVFRRGGQDTLLSEARRNDAAFFCAGGANLQLGGAPIDTSKDPKDLKPNGKGDDKSKRPCADFNAGRPCKQLKPDGSCVFAHACNQFVSDKGPNGYCFGPHARCAGCSYDDAKKLRVAAK</sequence>
<evidence type="ECO:0000313" key="4">
    <source>
        <dbReference type="Proteomes" id="UP000037460"/>
    </source>
</evidence>
<dbReference type="Proteomes" id="UP000037460">
    <property type="component" value="Unassembled WGS sequence"/>
</dbReference>